<organism evidence="1 2">
    <name type="scientific">Enterobacter phage KKP_3711</name>
    <dbReference type="NCBI Taxonomy" id="3109398"/>
    <lineage>
        <taxon>Viruses</taxon>
        <taxon>Duplodnaviria</taxon>
        <taxon>Heunggongvirae</taxon>
        <taxon>Uroviricota</taxon>
        <taxon>Caudoviricetes</taxon>
        <taxon>Demerecviridae</taxon>
        <taxon>Markadamsvirinae</taxon>
    </lineage>
</organism>
<name>A0AAX4Q5J9_9CAUD</name>
<evidence type="ECO:0000313" key="1">
    <source>
        <dbReference type="EMBL" id="XAG95819.1"/>
    </source>
</evidence>
<gene>
    <name evidence="1" type="ORF">U7154_000052</name>
</gene>
<dbReference type="EMBL" id="PP579741">
    <property type="protein sequence ID" value="XAG95819.1"/>
    <property type="molecule type" value="Genomic_DNA"/>
</dbReference>
<evidence type="ECO:0000313" key="2">
    <source>
        <dbReference type="Proteomes" id="UP001437386"/>
    </source>
</evidence>
<accession>A0AAX4Q5J9</accession>
<reference evidence="1 2" key="1">
    <citation type="submission" date="2024-04" db="EMBL/GenBank/DDBJ databases">
        <authorList>
            <person name="Wojcicki M."/>
            <person name="Srednicka P."/>
            <person name="Shymialevich D."/>
            <person name="Sokolowska B."/>
        </authorList>
    </citation>
    <scope>NUCLEOTIDE SEQUENCE [LARGE SCALE GENOMIC DNA]</scope>
</reference>
<dbReference type="Proteomes" id="UP001437386">
    <property type="component" value="Segment"/>
</dbReference>
<sequence length="104" mass="12006">MKLKYEELLKLSGLAKLANDIDLAKKLNDMAEEEWNPGTSMPPLYQTIIIQKRTENKEIKVRRLDLLPAYSGKGEKSYSKVQFVDVDSNEMIELSANAFEWRRA</sequence>
<proteinExistence type="predicted"/>
<keyword evidence="2" id="KW-1185">Reference proteome</keyword>
<protein>
    <submittedName>
        <fullName evidence="1">Uncharacterized protein</fullName>
    </submittedName>
</protein>